<gene>
    <name evidence="1" type="ORF">A2Z24_02930</name>
</gene>
<dbReference type="STRING" id="1802597.A2Z24_02930"/>
<sequence length="63" mass="6940">MKNTTVLEKTIATLEEELKTLKELQSTPAKNPKIAQKDTLKGILKGANITDEEIGAAKKELNF</sequence>
<dbReference type="Proteomes" id="UP000177588">
    <property type="component" value="Unassembled WGS sequence"/>
</dbReference>
<evidence type="ECO:0000313" key="2">
    <source>
        <dbReference type="Proteomes" id="UP000177588"/>
    </source>
</evidence>
<proteinExistence type="predicted"/>
<name>A0A1G1WCJ4_9BACT</name>
<evidence type="ECO:0000313" key="1">
    <source>
        <dbReference type="EMBL" id="OGY25419.1"/>
    </source>
</evidence>
<protein>
    <submittedName>
        <fullName evidence="1">Uncharacterized protein</fullName>
    </submittedName>
</protein>
<dbReference type="AlphaFoldDB" id="A0A1G1WCJ4"/>
<accession>A0A1G1WCJ4</accession>
<dbReference type="EMBL" id="MHCT01000029">
    <property type="protein sequence ID" value="OGY25419.1"/>
    <property type="molecule type" value="Genomic_DNA"/>
</dbReference>
<reference evidence="1 2" key="1">
    <citation type="journal article" date="2016" name="Nat. Commun.">
        <title>Thousands of microbial genomes shed light on interconnected biogeochemical processes in an aquifer system.</title>
        <authorList>
            <person name="Anantharaman K."/>
            <person name="Brown C.T."/>
            <person name="Hug L.A."/>
            <person name="Sharon I."/>
            <person name="Castelle C.J."/>
            <person name="Probst A.J."/>
            <person name="Thomas B.C."/>
            <person name="Singh A."/>
            <person name="Wilkins M.J."/>
            <person name="Karaoz U."/>
            <person name="Brodie E.L."/>
            <person name="Williams K.H."/>
            <person name="Hubbard S.S."/>
            <person name="Banfield J.F."/>
        </authorList>
    </citation>
    <scope>NUCLEOTIDE SEQUENCE [LARGE SCALE GENOMIC DNA]</scope>
</reference>
<organism evidence="1 2">
    <name type="scientific">Candidatus Woykebacteria bacterium RBG_16_44_10</name>
    <dbReference type="NCBI Taxonomy" id="1802597"/>
    <lineage>
        <taxon>Bacteria</taxon>
        <taxon>Candidatus Woykeibacteriota</taxon>
    </lineage>
</organism>
<comment type="caution">
    <text evidence="1">The sequence shown here is derived from an EMBL/GenBank/DDBJ whole genome shotgun (WGS) entry which is preliminary data.</text>
</comment>